<reference evidence="2" key="2">
    <citation type="submission" date="2025-08" db="UniProtKB">
        <authorList>
            <consortium name="Ensembl"/>
        </authorList>
    </citation>
    <scope>IDENTIFICATION</scope>
    <source>
        <strain evidence="2">broiler</strain>
    </source>
</reference>
<comment type="similarity">
    <text evidence="1">Belongs to the eukaryotic ribosomal protein eL8 family.</text>
</comment>
<dbReference type="GO" id="GO:0003723">
    <property type="term" value="F:RNA binding"/>
    <property type="evidence" value="ECO:0007669"/>
    <property type="project" value="UniProtKB-UniRule"/>
</dbReference>
<reference evidence="2" key="1">
    <citation type="submission" date="2020-11" db="EMBL/GenBank/DDBJ databases">
        <title>Gallus gallus (Chicken) genome, bGalGal1, GRCg7b, maternal haplotype autosomes + Z &amp; W.</title>
        <authorList>
            <person name="Warren W."/>
            <person name="Formenti G."/>
            <person name="Fedrigo O."/>
            <person name="Haase B."/>
            <person name="Mountcastle J."/>
            <person name="Balacco J."/>
            <person name="Tracey A."/>
            <person name="Schneider V."/>
            <person name="Okimoto R."/>
            <person name="Cheng H."/>
            <person name="Hawken R."/>
            <person name="Howe K."/>
            <person name="Jarvis E.D."/>
        </authorList>
    </citation>
    <scope>NUCLEOTIDE SEQUENCE [LARGE SCALE GENOMIC DNA]</scope>
    <source>
        <strain evidence="2">Broiler</strain>
    </source>
</reference>
<comment type="function">
    <text evidence="1">Required for ribosome biogenesis. Part of a complex which catalyzes pseudouridylation of rRNA. This involves the isomerization of uridine such that the ribose is subsequently attached to C5, instead of the normal N1. Pseudouridine ('psi') residues may serve to stabilize the conformation of rRNAs.</text>
</comment>
<dbReference type="GO" id="GO:0000398">
    <property type="term" value="P:mRNA splicing, via spliceosome"/>
    <property type="evidence" value="ECO:0007669"/>
    <property type="project" value="UniProtKB-UniRule"/>
</dbReference>
<dbReference type="InterPro" id="IPR029064">
    <property type="entry name" value="Ribosomal_eL30-like_sf"/>
</dbReference>
<comment type="function">
    <text evidence="1">Common component of the spliceosome and rRNA processing machinery.</text>
</comment>
<dbReference type="Ensembl" id="ENSGALT00010025750.1">
    <property type="protein sequence ID" value="ENSGALP00010014513.1"/>
    <property type="gene ID" value="ENSGALG00010010771.1"/>
</dbReference>
<organism evidence="2 3">
    <name type="scientific">Gallus gallus</name>
    <name type="common">Chicken</name>
    <dbReference type="NCBI Taxonomy" id="9031"/>
    <lineage>
        <taxon>Eukaryota</taxon>
        <taxon>Metazoa</taxon>
        <taxon>Chordata</taxon>
        <taxon>Craniata</taxon>
        <taxon>Vertebrata</taxon>
        <taxon>Euteleostomi</taxon>
        <taxon>Archelosauria</taxon>
        <taxon>Archosauria</taxon>
        <taxon>Dinosauria</taxon>
        <taxon>Saurischia</taxon>
        <taxon>Theropoda</taxon>
        <taxon>Coelurosauria</taxon>
        <taxon>Aves</taxon>
        <taxon>Neognathae</taxon>
        <taxon>Galloanserae</taxon>
        <taxon>Galliformes</taxon>
        <taxon>Phasianidae</taxon>
        <taxon>Phasianinae</taxon>
        <taxon>Gallus</taxon>
    </lineage>
</organism>
<dbReference type="Gene3D" id="3.30.1330.30">
    <property type="match status" value="1"/>
</dbReference>
<keyword evidence="1" id="KW-0687">Ribonucleoprotein</keyword>
<dbReference type="GO" id="GO:0031429">
    <property type="term" value="C:box H/ACA snoRNP complex"/>
    <property type="evidence" value="ECO:0007669"/>
    <property type="project" value="UniProtKB-UniRule"/>
</dbReference>
<dbReference type="Proteomes" id="UP000000539">
    <property type="component" value="Chromosome 1"/>
</dbReference>
<accession>A0A8V0Y1R2</accession>
<reference evidence="2" key="3">
    <citation type="submission" date="2025-09" db="UniProtKB">
        <authorList>
            <consortium name="Ensembl"/>
        </authorList>
    </citation>
    <scope>IDENTIFICATION</scope>
    <source>
        <strain evidence="2">broiler</strain>
    </source>
</reference>
<comment type="subcellular location">
    <subcellularLocation>
        <location evidence="1">Nucleus</location>
        <location evidence="1">Nucleolus</location>
    </subcellularLocation>
</comment>
<evidence type="ECO:0000256" key="1">
    <source>
        <dbReference type="RuleBase" id="RU366039"/>
    </source>
</evidence>
<dbReference type="AlphaFoldDB" id="A0A8V0Y1R2"/>
<keyword evidence="3" id="KW-1185">Reference proteome</keyword>
<evidence type="ECO:0007829" key="4">
    <source>
        <dbReference type="PeptideAtlas" id="A0A8V0Y1R2"/>
    </source>
</evidence>
<protein>
    <recommendedName>
        <fullName evidence="1">H/ACA ribonucleoprotein complex subunit 2</fullName>
    </recommendedName>
    <alternativeName>
        <fullName evidence="1">Nucleolar protein family A member 2</fullName>
    </alternativeName>
</protein>
<dbReference type="GeneTree" id="ENSGT00940000168712"/>
<keyword evidence="1" id="KW-0694">RNA-binding</keyword>
<dbReference type="InterPro" id="IPR002415">
    <property type="entry name" value="H/ACA_rnp_Nhp2-like"/>
</dbReference>
<evidence type="ECO:0000313" key="3">
    <source>
        <dbReference type="Proteomes" id="UP000000539"/>
    </source>
</evidence>
<dbReference type="PRINTS" id="PR00883">
    <property type="entry name" value="NUCLEARHMG"/>
</dbReference>
<evidence type="ECO:0000313" key="2">
    <source>
        <dbReference type="Ensembl" id="ENSGALP00010014513.1"/>
    </source>
</evidence>
<dbReference type="GO" id="GO:0031120">
    <property type="term" value="P:snRNA pseudouridine synthesis"/>
    <property type="evidence" value="ECO:0007669"/>
    <property type="project" value="UniProtKB-UniRule"/>
</dbReference>
<name>A0A8V0Y1R2_CHICK</name>
<keyword evidence="4" id="KW-1267">Proteomics identification</keyword>
<sequence>MSEAEVNPKAYPLADAQLTKTLLDLVQQSCNYKQLRKGANEEFPQGNSHSPQLVLYTVHSWRQPGSILAAVSLEWQKAAVTLLHPTLAGSSAVCTDPAPLVSHLQSAPAASPVLASLTCESLKVELGAVA</sequence>
<keyword evidence="1" id="KW-0539">Nucleus</keyword>
<proteinExistence type="evidence at protein level"/>